<feature type="repeat" description="TPR" evidence="1">
    <location>
        <begin position="11"/>
        <end position="44"/>
    </location>
</feature>
<dbReference type="InterPro" id="IPR019734">
    <property type="entry name" value="TPR_rpt"/>
</dbReference>
<protein>
    <submittedName>
        <fullName evidence="2">Tetratricopeptide repeat protein</fullName>
    </submittedName>
</protein>
<dbReference type="Proteomes" id="UP000319449">
    <property type="component" value="Unassembled WGS sequence"/>
</dbReference>
<dbReference type="Pfam" id="PF13432">
    <property type="entry name" value="TPR_16"/>
    <property type="match status" value="1"/>
</dbReference>
<dbReference type="RefSeq" id="WP_145024091.1">
    <property type="nucleotide sequence ID" value="NZ_VLLN01000020.1"/>
</dbReference>
<name>A0A562VIA4_9BACT</name>
<dbReference type="PROSITE" id="PS50005">
    <property type="entry name" value="TPR"/>
    <property type="match status" value="1"/>
</dbReference>
<dbReference type="SUPFAM" id="SSF48452">
    <property type="entry name" value="TPR-like"/>
    <property type="match status" value="1"/>
</dbReference>
<gene>
    <name evidence="2" type="ORF">JN12_02946</name>
</gene>
<dbReference type="InterPro" id="IPR011990">
    <property type="entry name" value="TPR-like_helical_dom_sf"/>
</dbReference>
<dbReference type="Pfam" id="PF13174">
    <property type="entry name" value="TPR_6"/>
    <property type="match status" value="1"/>
</dbReference>
<keyword evidence="3" id="KW-1185">Reference proteome</keyword>
<proteinExistence type="predicted"/>
<reference evidence="2 3" key="1">
    <citation type="submission" date="2019-07" db="EMBL/GenBank/DDBJ databases">
        <title>Genomic Encyclopedia of Archaeal and Bacterial Type Strains, Phase II (KMG-II): from individual species to whole genera.</title>
        <authorList>
            <person name="Goeker M."/>
        </authorList>
    </citation>
    <scope>NUCLEOTIDE SEQUENCE [LARGE SCALE GENOMIC DNA]</scope>
    <source>
        <strain evidence="2 3">ATCC BAA-1139</strain>
    </source>
</reference>
<comment type="caution">
    <text evidence="2">The sequence shown here is derived from an EMBL/GenBank/DDBJ whole genome shotgun (WGS) entry which is preliminary data.</text>
</comment>
<evidence type="ECO:0000313" key="3">
    <source>
        <dbReference type="Proteomes" id="UP000319449"/>
    </source>
</evidence>
<dbReference type="OrthoDB" id="8854508at2"/>
<accession>A0A562VIA4</accession>
<sequence length="294" mass="33374">MQLNLFEDNRPGILLNIADEYLYAGDLDQAVSVYDQIVDEYPDNRPAAELGSLVKTWRDRLAAVDPPSCPPEQLASLRSALDQATHPPLWQTVMEFILGTLQQFPEPDAVYLPPRFHRGHLLMEQKRYAEAASAFQHALSVPDLAWGRFLVWQADALTMAGQGDDALLLYLQAFLDDPSTVDMASVRHAGIRKLHLHIGLGDDCIEEEDEVAWLPVVGWMNGLFPLPLHMLPDPAQMEDETTPVPRRWFDLLTRAEYLRTVNRDDREIVAVRRLMKRLNAALFQCYMDKISSSP</sequence>
<evidence type="ECO:0000256" key="1">
    <source>
        <dbReference type="PROSITE-ProRule" id="PRU00339"/>
    </source>
</evidence>
<dbReference type="AlphaFoldDB" id="A0A562VIA4"/>
<evidence type="ECO:0000313" key="2">
    <source>
        <dbReference type="EMBL" id="TWJ17551.1"/>
    </source>
</evidence>
<dbReference type="SMART" id="SM00028">
    <property type="entry name" value="TPR"/>
    <property type="match status" value="2"/>
</dbReference>
<organism evidence="2 3">
    <name type="scientific">Geobacter argillaceus</name>
    <dbReference type="NCBI Taxonomy" id="345631"/>
    <lineage>
        <taxon>Bacteria</taxon>
        <taxon>Pseudomonadati</taxon>
        <taxon>Thermodesulfobacteriota</taxon>
        <taxon>Desulfuromonadia</taxon>
        <taxon>Geobacterales</taxon>
        <taxon>Geobacteraceae</taxon>
        <taxon>Geobacter</taxon>
    </lineage>
</organism>
<keyword evidence="1" id="KW-0802">TPR repeat</keyword>
<dbReference type="Gene3D" id="1.25.40.10">
    <property type="entry name" value="Tetratricopeptide repeat domain"/>
    <property type="match status" value="1"/>
</dbReference>
<dbReference type="EMBL" id="VLLN01000020">
    <property type="protein sequence ID" value="TWJ17551.1"/>
    <property type="molecule type" value="Genomic_DNA"/>
</dbReference>